<dbReference type="InterPro" id="IPR007431">
    <property type="entry name" value="ACP_PD"/>
</dbReference>
<dbReference type="PANTHER" id="PTHR38764">
    <property type="entry name" value="ACYL CARRIER PROTEIN PHOSPHODIESTERASE"/>
    <property type="match status" value="1"/>
</dbReference>
<organism evidence="4 5">
    <name type="scientific">Prosthecobacter debontii</name>
    <dbReference type="NCBI Taxonomy" id="48467"/>
    <lineage>
        <taxon>Bacteria</taxon>
        <taxon>Pseudomonadati</taxon>
        <taxon>Verrucomicrobiota</taxon>
        <taxon>Verrucomicrobiia</taxon>
        <taxon>Verrucomicrobiales</taxon>
        <taxon>Verrucomicrobiaceae</taxon>
        <taxon>Prosthecobacter</taxon>
    </lineage>
</organism>
<dbReference type="PIRSF" id="PIRSF011489">
    <property type="entry name" value="DUF479"/>
    <property type="match status" value="1"/>
</dbReference>
<evidence type="ECO:0000313" key="5">
    <source>
        <dbReference type="Proteomes" id="UP000190774"/>
    </source>
</evidence>
<sequence>MNWLAHLFLSEPTPAFRIGNLLPDLVSFTALTDLPSEYQRGIRQHRKIDAFTDAHPVFKRSVQRLGPSFRRFGGILMDVFYDHFLSRAWASYSPTPLADFTNEVYASFESRWQEIPSEAHAPLQGMREYNWLCSYGNMRDLEITLQRIGRRFRRPVDLAAAMPVLQEHYGAIHADFEEFFPILIEHVAETPPVILT</sequence>
<accession>A0A1T4Z0D5</accession>
<evidence type="ECO:0000313" key="4">
    <source>
        <dbReference type="EMBL" id="SKB07482.1"/>
    </source>
</evidence>
<dbReference type="RefSeq" id="WP_078815822.1">
    <property type="nucleotide sequence ID" value="NZ_FUYE01000023.1"/>
</dbReference>
<dbReference type="GO" id="GO:0006633">
    <property type="term" value="P:fatty acid biosynthetic process"/>
    <property type="evidence" value="ECO:0007669"/>
    <property type="project" value="InterPro"/>
</dbReference>
<name>A0A1T4Z0D5_9BACT</name>
<gene>
    <name evidence="4" type="ORF">SAMN02745166_04706</name>
</gene>
<dbReference type="STRING" id="48467.SAMN02745166_04706"/>
<evidence type="ECO:0000256" key="3">
    <source>
        <dbReference type="ARBA" id="ARBA00023098"/>
    </source>
</evidence>
<keyword evidence="3" id="KW-0443">Lipid metabolism</keyword>
<evidence type="ECO:0000256" key="1">
    <source>
        <dbReference type="ARBA" id="ARBA00022516"/>
    </source>
</evidence>
<proteinExistence type="predicted"/>
<dbReference type="Proteomes" id="UP000190774">
    <property type="component" value="Unassembled WGS sequence"/>
</dbReference>
<keyword evidence="1" id="KW-0444">Lipid biosynthesis</keyword>
<dbReference type="AlphaFoldDB" id="A0A1T4Z0D5"/>
<dbReference type="Pfam" id="PF04336">
    <property type="entry name" value="ACP_PD"/>
    <property type="match status" value="1"/>
</dbReference>
<keyword evidence="5" id="KW-1185">Reference proteome</keyword>
<evidence type="ECO:0000256" key="2">
    <source>
        <dbReference type="ARBA" id="ARBA00022801"/>
    </source>
</evidence>
<reference evidence="5" key="1">
    <citation type="submission" date="2017-02" db="EMBL/GenBank/DDBJ databases">
        <authorList>
            <person name="Varghese N."/>
            <person name="Submissions S."/>
        </authorList>
    </citation>
    <scope>NUCLEOTIDE SEQUENCE [LARGE SCALE GENOMIC DNA]</scope>
    <source>
        <strain evidence="5">ATCC 700200</strain>
    </source>
</reference>
<keyword evidence="2" id="KW-0378">Hydrolase</keyword>
<dbReference type="GO" id="GO:0008770">
    <property type="term" value="F:[acyl-carrier-protein] phosphodiesterase activity"/>
    <property type="evidence" value="ECO:0007669"/>
    <property type="project" value="InterPro"/>
</dbReference>
<dbReference type="OrthoDB" id="8442777at2"/>
<dbReference type="EMBL" id="FUYE01000023">
    <property type="protein sequence ID" value="SKB07482.1"/>
    <property type="molecule type" value="Genomic_DNA"/>
</dbReference>
<protein>
    <submittedName>
        <fullName evidence="4">Acyl carrier protein phosphodiesterase</fullName>
    </submittedName>
</protein>
<dbReference type="PANTHER" id="PTHR38764:SF1">
    <property type="entry name" value="ACYL CARRIER PROTEIN PHOSPHODIESTERASE"/>
    <property type="match status" value="1"/>
</dbReference>